<keyword evidence="4" id="KW-1185">Reference proteome</keyword>
<keyword evidence="2" id="KW-1133">Transmembrane helix</keyword>
<accession>A0ABT5ZKJ0</accession>
<evidence type="ECO:0000256" key="1">
    <source>
        <dbReference type="SAM" id="MobiDB-lite"/>
    </source>
</evidence>
<feature type="transmembrane region" description="Helical" evidence="2">
    <location>
        <begin position="117"/>
        <end position="137"/>
    </location>
</feature>
<comment type="caution">
    <text evidence="3">The sequence shown here is derived from an EMBL/GenBank/DDBJ whole genome shotgun (WGS) entry which is preliminary data.</text>
</comment>
<sequence length="278" mass="29683">MTVRECERLAAGLRELKERTGLSLAGLAAATPYSKSSWDRYLKGRVLPPRQAVEHLCRLADEPPGRLVALWELAEPAWSGRAMTAPPRAPESDPVKEPPGPPAPSARSETAGRRRRWWGAVAAAVLVGGAVTGWALWQGTPDRTASHMGAAAAPPTPGCRGRDCEGRGPESMICAARPTTLGAYQARTGARLETRYSKECGAAWARLWHARIGDQVEVTAPDGRTYRAAVSDQYDVQGYVFTPMVADSTGQPVEVCLVPGTGGGRECFGGSGPRSPRR</sequence>
<keyword evidence="2" id="KW-0812">Transmembrane</keyword>
<evidence type="ECO:0000256" key="2">
    <source>
        <dbReference type="SAM" id="Phobius"/>
    </source>
</evidence>
<protein>
    <submittedName>
        <fullName evidence="3">DUF2690 domain-containing protein</fullName>
    </submittedName>
</protein>
<gene>
    <name evidence="3" type="ORF">P3G67_13900</name>
</gene>
<dbReference type="CDD" id="cd00093">
    <property type="entry name" value="HTH_XRE"/>
    <property type="match status" value="1"/>
</dbReference>
<dbReference type="Proteomes" id="UP001216579">
    <property type="component" value="Unassembled WGS sequence"/>
</dbReference>
<dbReference type="InterPro" id="IPR010982">
    <property type="entry name" value="Lambda_DNA-bd_dom_sf"/>
</dbReference>
<name>A0ABT5ZKJ0_9ACTN</name>
<organism evidence="3 4">
    <name type="scientific">Streptomyces silvisoli</name>
    <dbReference type="NCBI Taxonomy" id="3034235"/>
    <lineage>
        <taxon>Bacteria</taxon>
        <taxon>Bacillati</taxon>
        <taxon>Actinomycetota</taxon>
        <taxon>Actinomycetes</taxon>
        <taxon>Kitasatosporales</taxon>
        <taxon>Streptomycetaceae</taxon>
        <taxon>Streptomyces</taxon>
    </lineage>
</organism>
<proteinExistence type="predicted"/>
<dbReference type="InterPro" id="IPR021224">
    <property type="entry name" value="DUF2690"/>
</dbReference>
<keyword evidence="2" id="KW-0472">Membrane</keyword>
<feature type="region of interest" description="Disordered" evidence="1">
    <location>
        <begin position="81"/>
        <end position="112"/>
    </location>
</feature>
<dbReference type="EMBL" id="JARJBC010000007">
    <property type="protein sequence ID" value="MDF3290317.1"/>
    <property type="molecule type" value="Genomic_DNA"/>
</dbReference>
<dbReference type="RefSeq" id="WP_276093752.1">
    <property type="nucleotide sequence ID" value="NZ_JARJBC010000007.1"/>
</dbReference>
<dbReference type="InterPro" id="IPR001387">
    <property type="entry name" value="Cro/C1-type_HTH"/>
</dbReference>
<dbReference type="SUPFAM" id="SSF47413">
    <property type="entry name" value="lambda repressor-like DNA-binding domains"/>
    <property type="match status" value="1"/>
</dbReference>
<dbReference type="Pfam" id="PF13560">
    <property type="entry name" value="HTH_31"/>
    <property type="match status" value="1"/>
</dbReference>
<dbReference type="Pfam" id="PF10901">
    <property type="entry name" value="DUF2690"/>
    <property type="match status" value="1"/>
</dbReference>
<evidence type="ECO:0000313" key="3">
    <source>
        <dbReference type="EMBL" id="MDF3290317.1"/>
    </source>
</evidence>
<reference evidence="3 4" key="1">
    <citation type="submission" date="2023-03" db="EMBL/GenBank/DDBJ databases">
        <title>Draft genome sequence of Streptomyces sp. RB6PN23 isolated from peat swamp forest in Thailand.</title>
        <authorList>
            <person name="Klaysubun C."/>
            <person name="Duangmal K."/>
        </authorList>
    </citation>
    <scope>NUCLEOTIDE SEQUENCE [LARGE SCALE GENOMIC DNA]</scope>
    <source>
        <strain evidence="3 4">RB6PN23</strain>
    </source>
</reference>
<evidence type="ECO:0000313" key="4">
    <source>
        <dbReference type="Proteomes" id="UP001216579"/>
    </source>
</evidence>